<evidence type="ECO:0000313" key="4">
    <source>
        <dbReference type="Proteomes" id="UP000250235"/>
    </source>
</evidence>
<accession>A0A2Z7B942</accession>
<proteinExistence type="predicted"/>
<evidence type="ECO:0000256" key="2">
    <source>
        <dbReference type="SAM" id="MobiDB-lite"/>
    </source>
</evidence>
<feature type="region of interest" description="Disordered" evidence="2">
    <location>
        <begin position="1"/>
        <end position="49"/>
    </location>
</feature>
<feature type="compositionally biased region" description="Low complexity" evidence="2">
    <location>
        <begin position="33"/>
        <end position="43"/>
    </location>
</feature>
<dbReference type="AlphaFoldDB" id="A0A2Z7B942"/>
<feature type="coiled-coil region" evidence="1">
    <location>
        <begin position="79"/>
        <end position="138"/>
    </location>
</feature>
<dbReference type="EMBL" id="KV007843">
    <property type="protein sequence ID" value="KZV30772.1"/>
    <property type="molecule type" value="Genomic_DNA"/>
</dbReference>
<dbReference type="Proteomes" id="UP000250235">
    <property type="component" value="Unassembled WGS sequence"/>
</dbReference>
<evidence type="ECO:0000256" key="1">
    <source>
        <dbReference type="SAM" id="Coils"/>
    </source>
</evidence>
<reference evidence="3 4" key="1">
    <citation type="journal article" date="2015" name="Proc. Natl. Acad. Sci. U.S.A.">
        <title>The resurrection genome of Boea hygrometrica: A blueprint for survival of dehydration.</title>
        <authorList>
            <person name="Xiao L."/>
            <person name="Yang G."/>
            <person name="Zhang L."/>
            <person name="Yang X."/>
            <person name="Zhao S."/>
            <person name="Ji Z."/>
            <person name="Zhou Q."/>
            <person name="Hu M."/>
            <person name="Wang Y."/>
            <person name="Chen M."/>
            <person name="Xu Y."/>
            <person name="Jin H."/>
            <person name="Xiao X."/>
            <person name="Hu G."/>
            <person name="Bao F."/>
            <person name="Hu Y."/>
            <person name="Wan P."/>
            <person name="Li L."/>
            <person name="Deng X."/>
            <person name="Kuang T."/>
            <person name="Xiang C."/>
            <person name="Zhu J.K."/>
            <person name="Oliver M.J."/>
            <person name="He Y."/>
        </authorList>
    </citation>
    <scope>NUCLEOTIDE SEQUENCE [LARGE SCALE GENOMIC DNA]</scope>
    <source>
        <strain evidence="4">cv. XS01</strain>
    </source>
</reference>
<name>A0A2Z7B942_9LAMI</name>
<protein>
    <submittedName>
        <fullName evidence="3">Uncharacterized protein</fullName>
    </submittedName>
</protein>
<feature type="compositionally biased region" description="Basic and acidic residues" evidence="2">
    <location>
        <begin position="1"/>
        <end position="24"/>
    </location>
</feature>
<keyword evidence="4" id="KW-1185">Reference proteome</keyword>
<keyword evidence="1" id="KW-0175">Coiled coil</keyword>
<sequence>MRTRSDKRPNRKNDRKVLVEEEINKSWSDSDSDSSSSSSSSSDSEQEEVHCLMANQSSDDEVLYLSNTKFTREDLITALNQMVHEYKKLSHTFEEVKAENIDLKNSSMEPRTVQLGETDSLQIELSKLKTENESLRLRSCELESEIENLNLIMSSWTLSSVSLYKPCETQKPANDRTGLGFNAGESSSVETCTQSNLAYDKFKKMNFVKLKGKAGIDYVTPENSKSSWLKNRLDKENAKAGSNSFVQNQQRRGSRKINNIRTASEDDEQQLRNLFIVIHPRSGGSISCLNTQRDTWNSN</sequence>
<organism evidence="3 4">
    <name type="scientific">Dorcoceras hygrometricum</name>
    <dbReference type="NCBI Taxonomy" id="472368"/>
    <lineage>
        <taxon>Eukaryota</taxon>
        <taxon>Viridiplantae</taxon>
        <taxon>Streptophyta</taxon>
        <taxon>Embryophyta</taxon>
        <taxon>Tracheophyta</taxon>
        <taxon>Spermatophyta</taxon>
        <taxon>Magnoliopsida</taxon>
        <taxon>eudicotyledons</taxon>
        <taxon>Gunneridae</taxon>
        <taxon>Pentapetalae</taxon>
        <taxon>asterids</taxon>
        <taxon>lamiids</taxon>
        <taxon>Lamiales</taxon>
        <taxon>Gesneriaceae</taxon>
        <taxon>Didymocarpoideae</taxon>
        <taxon>Trichosporeae</taxon>
        <taxon>Loxocarpinae</taxon>
        <taxon>Dorcoceras</taxon>
    </lineage>
</organism>
<evidence type="ECO:0000313" key="3">
    <source>
        <dbReference type="EMBL" id="KZV30772.1"/>
    </source>
</evidence>
<feature type="region of interest" description="Disordered" evidence="2">
    <location>
        <begin position="239"/>
        <end position="264"/>
    </location>
</feature>
<gene>
    <name evidence="3" type="ORF">F511_40698</name>
</gene>
<feature type="compositionally biased region" description="Polar residues" evidence="2">
    <location>
        <begin position="240"/>
        <end position="262"/>
    </location>
</feature>